<sequence>MFIPFDQMEDTSRLWVYQCNRFLTDEEVEWLSGSLTSFLDSWKAHNQPLTSSFIIENKVFVIIAVDESSSGASGCSIDTSVHELQVLQEKLKVDFFTRDTVIFKNGQSLERVKLQEIKPKVAGGELEADSRVFNTLISTKQDLKTNWVVPAGDTWLKRYFKTAHTFQ</sequence>
<keyword evidence="2" id="KW-1185">Reference proteome</keyword>
<evidence type="ECO:0000313" key="2">
    <source>
        <dbReference type="Proteomes" id="UP001302349"/>
    </source>
</evidence>
<gene>
    <name evidence="1" type="ORF">RT717_26760</name>
</gene>
<accession>A0ABZ0INU9</accession>
<protein>
    <recommendedName>
        <fullName evidence="3">ABC transporter ATPase</fullName>
    </recommendedName>
</protein>
<evidence type="ECO:0000313" key="1">
    <source>
        <dbReference type="EMBL" id="WOK06679.1"/>
    </source>
</evidence>
<organism evidence="1 2">
    <name type="scientific">Imperialibacter roseus</name>
    <dbReference type="NCBI Taxonomy" id="1324217"/>
    <lineage>
        <taxon>Bacteria</taxon>
        <taxon>Pseudomonadati</taxon>
        <taxon>Bacteroidota</taxon>
        <taxon>Cytophagia</taxon>
        <taxon>Cytophagales</taxon>
        <taxon>Flammeovirgaceae</taxon>
        <taxon>Imperialibacter</taxon>
    </lineage>
</organism>
<evidence type="ECO:0008006" key="3">
    <source>
        <dbReference type="Google" id="ProtNLM"/>
    </source>
</evidence>
<dbReference type="RefSeq" id="WP_317489386.1">
    <property type="nucleotide sequence ID" value="NZ_CP136051.1"/>
</dbReference>
<name>A0ABZ0INU9_9BACT</name>
<proteinExistence type="predicted"/>
<reference evidence="1 2" key="1">
    <citation type="journal article" date="2023" name="Microbiol. Resour. Announc.">
        <title>Complete Genome Sequence of Imperialibacter roseus strain P4T.</title>
        <authorList>
            <person name="Tizabi D.R."/>
            <person name="Bachvaroff T."/>
            <person name="Hill R.T."/>
        </authorList>
    </citation>
    <scope>NUCLEOTIDE SEQUENCE [LARGE SCALE GENOMIC DNA]</scope>
    <source>
        <strain evidence="1 2">P4T</strain>
    </source>
</reference>
<dbReference type="EMBL" id="CP136051">
    <property type="protein sequence ID" value="WOK06679.1"/>
    <property type="molecule type" value="Genomic_DNA"/>
</dbReference>
<dbReference type="Proteomes" id="UP001302349">
    <property type="component" value="Chromosome"/>
</dbReference>